<dbReference type="eggNOG" id="arCOG01957">
    <property type="taxonomic scope" value="Archaea"/>
</dbReference>
<dbReference type="EMBL" id="CP002921">
    <property type="protein sequence ID" value="AEM57782.1"/>
    <property type="molecule type" value="Genomic_DNA"/>
</dbReference>
<accession>G0HWG8</accession>
<dbReference type="KEGG" id="hhi:HAH_2193"/>
<sequence length="168" mass="17925">MGGYRSGNSGPYELMVSLTGLRERVDDDIDPPSVLVISDRHVGSEVVTALDRGIDACLVTDHDGVAGQTPDDTRVVVGDGRERTVLQDAGAQTTDVALVSMQTDHGAFLVTQLLRTQFDVETVVVVLNDPQNRPAFESAGSTVICGSRVLATELERSVETSLRTPETA</sequence>
<dbReference type="Pfam" id="PF02254">
    <property type="entry name" value="TrkA_N"/>
    <property type="match status" value="1"/>
</dbReference>
<dbReference type="InterPro" id="IPR003148">
    <property type="entry name" value="RCK_N"/>
</dbReference>
<evidence type="ECO:0000313" key="3">
    <source>
        <dbReference type="Proteomes" id="UP000005629"/>
    </source>
</evidence>
<feature type="domain" description="RCK N-terminal" evidence="1">
    <location>
        <begin position="41"/>
        <end position="144"/>
    </location>
</feature>
<dbReference type="SUPFAM" id="SSF51735">
    <property type="entry name" value="NAD(P)-binding Rossmann-fold domains"/>
    <property type="match status" value="1"/>
</dbReference>
<name>G0HWG8_HALHT</name>
<gene>
    <name evidence="2" type="primary">trkA7</name>
    <name evidence="2" type="ordered locus">HAH_2193</name>
</gene>
<evidence type="ECO:0000259" key="1">
    <source>
        <dbReference type="Pfam" id="PF02254"/>
    </source>
</evidence>
<organism evidence="2 3">
    <name type="scientific">Haloarcula hispanica (strain ATCC 33960 / DSM 4426 / JCM 8911 / NBRC 102182 / NCIMB 2187 / VKM B-1755)</name>
    <dbReference type="NCBI Taxonomy" id="634497"/>
    <lineage>
        <taxon>Archaea</taxon>
        <taxon>Methanobacteriati</taxon>
        <taxon>Methanobacteriota</taxon>
        <taxon>Stenosarchaea group</taxon>
        <taxon>Halobacteria</taxon>
        <taxon>Halobacteriales</taxon>
        <taxon>Haloarculaceae</taxon>
        <taxon>Haloarcula</taxon>
    </lineage>
</organism>
<dbReference type="InterPro" id="IPR036291">
    <property type="entry name" value="NAD(P)-bd_dom_sf"/>
</dbReference>
<dbReference type="HOGENOM" id="CLU_1700233_0_0_2"/>
<dbReference type="GO" id="GO:0006813">
    <property type="term" value="P:potassium ion transport"/>
    <property type="evidence" value="ECO:0007669"/>
    <property type="project" value="InterPro"/>
</dbReference>
<reference evidence="2 3" key="1">
    <citation type="journal article" date="2011" name="J. Bacteriol.">
        <title>Complete genome sequence of Haloarcula hispanica, a model haloarchaeon for studying genetics, metabolism, and virus-host interaction.</title>
        <authorList>
            <person name="Liu H."/>
            <person name="Wu Z."/>
            <person name="Li M."/>
            <person name="Zhang F."/>
            <person name="Zheng H."/>
            <person name="Han J."/>
            <person name="Liu J."/>
            <person name="Zhou J."/>
            <person name="Wang S."/>
            <person name="Xiang H."/>
        </authorList>
    </citation>
    <scope>NUCLEOTIDE SEQUENCE [LARGE SCALE GENOMIC DNA]</scope>
    <source>
        <strain evidence="3">ATCC 33960 / DSM 4426 / JCM 8911 / NBRC 102182 / NCIMB 2187 / VKM B-1755</strain>
    </source>
</reference>
<dbReference type="Gene3D" id="3.40.50.720">
    <property type="entry name" value="NAD(P)-binding Rossmann-like Domain"/>
    <property type="match status" value="1"/>
</dbReference>
<proteinExistence type="predicted"/>
<dbReference type="AlphaFoldDB" id="G0HWG8"/>
<evidence type="ECO:0000313" key="2">
    <source>
        <dbReference type="EMBL" id="AEM57782.1"/>
    </source>
</evidence>
<dbReference type="Proteomes" id="UP000005629">
    <property type="component" value="Chromosome I"/>
</dbReference>
<protein>
    <submittedName>
        <fullName evidence="2">Trk potassium uptake system protein</fullName>
    </submittedName>
</protein>
<dbReference type="STRING" id="634497.HAH_2193"/>